<feature type="compositionally biased region" description="Low complexity" evidence="1">
    <location>
        <begin position="50"/>
        <end position="67"/>
    </location>
</feature>
<name>A0A1V9XGJ2_9ACAR</name>
<dbReference type="GO" id="GO:0004622">
    <property type="term" value="F:phosphatidylcholine lysophospholipase activity"/>
    <property type="evidence" value="ECO:0007669"/>
    <property type="project" value="TreeGrafter"/>
</dbReference>
<dbReference type="InParanoid" id="A0A1V9XGJ2"/>
<protein>
    <submittedName>
        <fullName evidence="4">Monoacylglycerol lipase ABHD12 isoform 1</fullName>
    </submittedName>
</protein>
<dbReference type="SUPFAM" id="SSF53474">
    <property type="entry name" value="alpha/beta-Hydrolases"/>
    <property type="match status" value="1"/>
</dbReference>
<dbReference type="Pfam" id="PF00561">
    <property type="entry name" value="Abhydrolase_1"/>
    <property type="match status" value="1"/>
</dbReference>
<feature type="compositionally biased region" description="Basic and acidic residues" evidence="1">
    <location>
        <begin position="1"/>
        <end position="10"/>
    </location>
</feature>
<evidence type="ECO:0000259" key="3">
    <source>
        <dbReference type="Pfam" id="PF00561"/>
    </source>
</evidence>
<evidence type="ECO:0000313" key="5">
    <source>
        <dbReference type="Proteomes" id="UP000192247"/>
    </source>
</evidence>
<organism evidence="4 5">
    <name type="scientific">Tropilaelaps mercedesae</name>
    <dbReference type="NCBI Taxonomy" id="418985"/>
    <lineage>
        <taxon>Eukaryota</taxon>
        <taxon>Metazoa</taxon>
        <taxon>Ecdysozoa</taxon>
        <taxon>Arthropoda</taxon>
        <taxon>Chelicerata</taxon>
        <taxon>Arachnida</taxon>
        <taxon>Acari</taxon>
        <taxon>Parasitiformes</taxon>
        <taxon>Mesostigmata</taxon>
        <taxon>Gamasina</taxon>
        <taxon>Dermanyssoidea</taxon>
        <taxon>Laelapidae</taxon>
        <taxon>Tropilaelaps</taxon>
    </lineage>
</organism>
<keyword evidence="2" id="KW-0812">Transmembrane</keyword>
<keyword evidence="2" id="KW-0472">Membrane</keyword>
<sequence>MELRQRRGEGSDENSTLLAESSPSSTERESSVPERPTEQRTKSALTAEQTPLSSSSPAATSTDSSPAKCKKRANLRKAGYGLLCNAVAGILILYVLIPIWFYSCPWLRQHVVFLSLISLPPFLNLSNPDSFGLYCPTNFYVESEPGLKLGTWYIPSTNVPCDRTAPLAFAGEDPVVLYLHGNAGTRGGTHRVGLYKLLTGKAKAHVVAVDYRGYGDSSRIKTPTVDGLVHDAMAVYRRIRETVPNKRIIVWGHSLGTGVSTYLLANLTKIRDLPAGLVLESPFDMLANAVKHNPMARLHRFMPFFEKVFVESLNNHPETNFNSLEKSRLISPRLPIVILEAKDDVVIPFELAERLYRSFVDFRQGRPDEGRIDFVTFAKEYGYGHKYIYTHPGLAEKMRAFFDQATSSAANLNS</sequence>
<evidence type="ECO:0000313" key="4">
    <source>
        <dbReference type="EMBL" id="OQR72541.1"/>
    </source>
</evidence>
<dbReference type="PANTHER" id="PTHR12277:SF194">
    <property type="entry name" value="FI04476P"/>
    <property type="match status" value="1"/>
</dbReference>
<dbReference type="InterPro" id="IPR000073">
    <property type="entry name" value="AB_hydrolase_1"/>
</dbReference>
<dbReference type="GO" id="GO:0047372">
    <property type="term" value="F:monoacylglycerol lipase activity"/>
    <property type="evidence" value="ECO:0007669"/>
    <property type="project" value="TreeGrafter"/>
</dbReference>
<dbReference type="Proteomes" id="UP000192247">
    <property type="component" value="Unassembled WGS sequence"/>
</dbReference>
<dbReference type="OrthoDB" id="10249433at2759"/>
<dbReference type="AlphaFoldDB" id="A0A1V9XGJ2"/>
<dbReference type="Gene3D" id="3.40.50.1820">
    <property type="entry name" value="alpha/beta hydrolase"/>
    <property type="match status" value="1"/>
</dbReference>
<comment type="caution">
    <text evidence="4">The sequence shown here is derived from an EMBL/GenBank/DDBJ whole genome shotgun (WGS) entry which is preliminary data.</text>
</comment>
<dbReference type="GO" id="GO:0006660">
    <property type="term" value="P:phosphatidylserine catabolic process"/>
    <property type="evidence" value="ECO:0007669"/>
    <property type="project" value="TreeGrafter"/>
</dbReference>
<dbReference type="STRING" id="418985.A0A1V9XGJ2"/>
<feature type="domain" description="AB hydrolase-1" evidence="3">
    <location>
        <begin position="174"/>
        <end position="317"/>
    </location>
</feature>
<dbReference type="InterPro" id="IPR029058">
    <property type="entry name" value="AB_hydrolase_fold"/>
</dbReference>
<proteinExistence type="predicted"/>
<evidence type="ECO:0000256" key="2">
    <source>
        <dbReference type="SAM" id="Phobius"/>
    </source>
</evidence>
<accession>A0A1V9XGJ2</accession>
<keyword evidence="2" id="KW-1133">Transmembrane helix</keyword>
<dbReference type="FunCoup" id="A0A1V9XGJ2">
    <property type="interactions" value="596"/>
</dbReference>
<dbReference type="PANTHER" id="PTHR12277">
    <property type="entry name" value="ALPHA/BETA HYDROLASE DOMAIN-CONTAINING PROTEIN"/>
    <property type="match status" value="1"/>
</dbReference>
<dbReference type="GO" id="GO:0052651">
    <property type="term" value="P:monoacylglycerol catabolic process"/>
    <property type="evidence" value="ECO:0007669"/>
    <property type="project" value="TreeGrafter"/>
</dbReference>
<evidence type="ECO:0000256" key="1">
    <source>
        <dbReference type="SAM" id="MobiDB-lite"/>
    </source>
</evidence>
<feature type="compositionally biased region" description="Basic and acidic residues" evidence="1">
    <location>
        <begin position="26"/>
        <end position="41"/>
    </location>
</feature>
<reference evidence="4 5" key="1">
    <citation type="journal article" date="2017" name="Gigascience">
        <title>Draft genome of the honey bee ectoparasitic mite, Tropilaelaps mercedesae, is shaped by the parasitic life history.</title>
        <authorList>
            <person name="Dong X."/>
            <person name="Armstrong S.D."/>
            <person name="Xia D."/>
            <person name="Makepeace B.L."/>
            <person name="Darby A.C."/>
            <person name="Kadowaki T."/>
        </authorList>
    </citation>
    <scope>NUCLEOTIDE SEQUENCE [LARGE SCALE GENOMIC DNA]</scope>
    <source>
        <strain evidence="4">Wuxi-XJTLU</strain>
    </source>
</reference>
<feature type="transmembrane region" description="Helical" evidence="2">
    <location>
        <begin position="80"/>
        <end position="102"/>
    </location>
</feature>
<keyword evidence="5" id="KW-1185">Reference proteome</keyword>
<dbReference type="EMBL" id="MNPL01011560">
    <property type="protein sequence ID" value="OQR72541.1"/>
    <property type="molecule type" value="Genomic_DNA"/>
</dbReference>
<gene>
    <name evidence="4" type="ORF">BIW11_01284</name>
</gene>
<feature type="region of interest" description="Disordered" evidence="1">
    <location>
        <begin position="1"/>
        <end position="67"/>
    </location>
</feature>
<dbReference type="GO" id="GO:0005789">
    <property type="term" value="C:endoplasmic reticulum membrane"/>
    <property type="evidence" value="ECO:0007669"/>
    <property type="project" value="TreeGrafter"/>
</dbReference>